<dbReference type="Proteomes" id="UP000589085">
    <property type="component" value="Unassembled WGS sequence"/>
</dbReference>
<dbReference type="PANTHER" id="PTHR11895:SF151">
    <property type="entry name" value="GLUTAMYL-TRNA(GLN) AMIDOTRANSFERASE SUBUNIT A"/>
    <property type="match status" value="1"/>
</dbReference>
<dbReference type="RefSeq" id="WP_182996069.1">
    <property type="nucleotide sequence ID" value="NZ_JABEQJ010000003.1"/>
</dbReference>
<dbReference type="GO" id="GO:0003824">
    <property type="term" value="F:catalytic activity"/>
    <property type="evidence" value="ECO:0007669"/>
    <property type="project" value="InterPro"/>
</dbReference>
<dbReference type="PANTHER" id="PTHR11895">
    <property type="entry name" value="TRANSAMIDASE"/>
    <property type="match status" value="1"/>
</dbReference>
<comment type="caution">
    <text evidence="2">The sequence shown here is derived from an EMBL/GenBank/DDBJ whole genome shotgun (WGS) entry which is preliminary data.</text>
</comment>
<dbReference type="Pfam" id="PF01425">
    <property type="entry name" value="Amidase"/>
    <property type="match status" value="1"/>
</dbReference>
<dbReference type="AlphaFoldDB" id="A0A7W4IAB8"/>
<accession>A0A7W4IAB8</accession>
<dbReference type="Gene3D" id="3.90.1300.10">
    <property type="entry name" value="Amidase signature (AS) domain"/>
    <property type="match status" value="1"/>
</dbReference>
<dbReference type="SUPFAM" id="SSF75304">
    <property type="entry name" value="Amidase signature (AS) enzymes"/>
    <property type="match status" value="1"/>
</dbReference>
<dbReference type="InterPro" id="IPR000120">
    <property type="entry name" value="Amidase"/>
</dbReference>
<dbReference type="InterPro" id="IPR036928">
    <property type="entry name" value="AS_sf"/>
</dbReference>
<evidence type="ECO:0000313" key="2">
    <source>
        <dbReference type="EMBL" id="MBB2159190.1"/>
    </source>
</evidence>
<evidence type="ECO:0000313" key="3">
    <source>
        <dbReference type="Proteomes" id="UP000589085"/>
    </source>
</evidence>
<proteinExistence type="predicted"/>
<feature type="domain" description="Amidase" evidence="1">
    <location>
        <begin position="13"/>
        <end position="393"/>
    </location>
</feature>
<protein>
    <submittedName>
        <fullName evidence="2">Amidase</fullName>
    </submittedName>
</protein>
<name>A0A7W4IAB8_9PROT</name>
<evidence type="ECO:0000259" key="1">
    <source>
        <dbReference type="Pfam" id="PF01425"/>
    </source>
</evidence>
<sequence length="415" mass="42653">MTAKAAAPRCAERVLARIAAREARIRAFSAHDPALLRREAACAPAGPLAGLAIGVKDIIATEDYPTGYGSPIYDGFHTGADAACVALLRAGGALCAGKTVTTEFAFFRAGPTVNPFDAARTPGGSSSGSAAAVATGMADIGLASQTAASLTRPASYCGIVGFKPSYGRYALAGVKALAPSFDTLGTLTRDVATAARADAVLKGPLPGAPATTPRAPARIGLCHTPWWNEAEGGTRRAMSRATALLAAHAAIEPVDLAPFATGCDLHATIMGYEAAQALAWEYRARRALLSPQIAGLIESGQRIGDDTYRAALVAARALRARAADLFGRYDVLLAPAAPGEAPLADTGTGSPRFSRLWTLLRLPTVTLPGFAGPSGLPVGVQLLGPRDGDERLLGHAAWAEALFPARGTPPHGDYP</sequence>
<gene>
    <name evidence="2" type="ORF">HLH48_03200</name>
</gene>
<dbReference type="EMBL" id="JABEQJ010000003">
    <property type="protein sequence ID" value="MBB2159190.1"/>
    <property type="molecule type" value="Genomic_DNA"/>
</dbReference>
<organism evidence="2 3">
    <name type="scientific">Gluconacetobacter sacchari</name>
    <dbReference type="NCBI Taxonomy" id="92759"/>
    <lineage>
        <taxon>Bacteria</taxon>
        <taxon>Pseudomonadati</taxon>
        <taxon>Pseudomonadota</taxon>
        <taxon>Alphaproteobacteria</taxon>
        <taxon>Acetobacterales</taxon>
        <taxon>Acetobacteraceae</taxon>
        <taxon>Gluconacetobacter</taxon>
    </lineage>
</organism>
<reference evidence="2 3" key="1">
    <citation type="submission" date="2020-04" db="EMBL/GenBank/DDBJ databases">
        <title>Description of novel Gluconacetobacter.</title>
        <authorList>
            <person name="Sombolestani A."/>
        </authorList>
    </citation>
    <scope>NUCLEOTIDE SEQUENCE [LARGE SCALE GENOMIC DNA]</scope>
    <source>
        <strain evidence="2 3">LMG 19747</strain>
    </source>
</reference>
<dbReference type="InterPro" id="IPR023631">
    <property type="entry name" value="Amidase_dom"/>
</dbReference>